<dbReference type="SUPFAM" id="SSF47323">
    <property type="entry name" value="Anticodon-binding domain of a subclass of class I aminoacyl-tRNA synthetases"/>
    <property type="match status" value="1"/>
</dbReference>
<feature type="region of interest" description="Disordered" evidence="6">
    <location>
        <begin position="1"/>
        <end position="20"/>
    </location>
</feature>
<dbReference type="NCBIfam" id="NF045898">
    <property type="entry name" value="ArgS_rel_codon"/>
    <property type="match status" value="1"/>
</dbReference>
<comment type="catalytic activity">
    <reaction evidence="5">
        <text>tRNA(Arg) + L-arginine + ATP = L-arginyl-tRNA(Arg) + AMP + diphosphate</text>
        <dbReference type="Rhea" id="RHEA:20301"/>
        <dbReference type="Rhea" id="RHEA-COMP:9658"/>
        <dbReference type="Rhea" id="RHEA-COMP:9673"/>
        <dbReference type="ChEBI" id="CHEBI:30616"/>
        <dbReference type="ChEBI" id="CHEBI:32682"/>
        <dbReference type="ChEBI" id="CHEBI:33019"/>
        <dbReference type="ChEBI" id="CHEBI:78442"/>
        <dbReference type="ChEBI" id="CHEBI:78513"/>
        <dbReference type="ChEBI" id="CHEBI:456215"/>
        <dbReference type="EC" id="6.1.1.19"/>
    </reaction>
</comment>
<evidence type="ECO:0000259" key="8">
    <source>
        <dbReference type="SMART" id="SM01016"/>
    </source>
</evidence>
<reference evidence="10" key="1">
    <citation type="journal article" date="2019" name="Int. J. Syst. Evol. Microbiol.">
        <title>The Global Catalogue of Microorganisms (GCM) 10K type strain sequencing project: providing services to taxonomists for standard genome sequencing and annotation.</title>
        <authorList>
            <consortium name="The Broad Institute Genomics Platform"/>
            <consortium name="The Broad Institute Genome Sequencing Center for Infectious Disease"/>
            <person name="Wu L."/>
            <person name="Ma J."/>
        </authorList>
    </citation>
    <scope>NUCLEOTIDE SEQUENCE [LARGE SCALE GENOMIC DNA]</scope>
    <source>
        <strain evidence="10">JCM 4358</strain>
    </source>
</reference>
<evidence type="ECO:0000256" key="5">
    <source>
        <dbReference type="ARBA" id="ARBA00049339"/>
    </source>
</evidence>
<feature type="domain" description="Arginyl tRNA synthetase N-terminal" evidence="8">
    <location>
        <begin position="32"/>
        <end position="120"/>
    </location>
</feature>
<feature type="compositionally biased region" description="Low complexity" evidence="6">
    <location>
        <begin position="198"/>
        <end position="229"/>
    </location>
</feature>
<sequence length="410" mass="43335">MVEGPVHIPDPLQNRFAYPPPSSHTLVPVTPVELSRTVLHAVRRAVDEGELSVTVPERAVVTPPGPGGCGDYATNIALQLAGAAGQPPRRVAEILRARLAGEAFIGEVVVTGPGFLNFSLERNASPLLVEEILRRGRRYGHAEGFSGTVVRLRCPAEVRAVVVTDALARVLRSQGDLVRVECEGRPAPEWEIVLGVDSSRSGSHSGSHPGSHSGSHAGSHPGSHSGSHPQTRPSRPSPLPDLNVTVHPVPVPAPGDPLPLGRDAARWALLYPAAHDRPRIPGDHLAQRETNPLFRVRYAHARTRALLRNAADLGFHPEPGPVSDAEALLAALGDHPRILTTTATHRSPDRLARHLVAVADTTLPLLPAVLPLGEEKPSAAHRARLALAEAAGTVLAGGLSLLGIDAPDHL</sequence>
<protein>
    <recommendedName>
        <fullName evidence="1">arginine--tRNA ligase</fullName>
        <ecNumber evidence="1">6.1.1.19</ecNumber>
    </recommendedName>
</protein>
<dbReference type="SUPFAM" id="SSF55190">
    <property type="entry name" value="Arginyl-tRNA synthetase (ArgRS), N-terminal 'additional' domain"/>
    <property type="match status" value="1"/>
</dbReference>
<dbReference type="SMART" id="SM01016">
    <property type="entry name" value="Arg_tRNA_synt_N"/>
    <property type="match status" value="1"/>
</dbReference>
<dbReference type="InterPro" id="IPR005148">
    <property type="entry name" value="Arg-tRNA-synth_N"/>
</dbReference>
<dbReference type="Pfam" id="PF03485">
    <property type="entry name" value="Arg_tRNA_synt_N"/>
    <property type="match status" value="1"/>
</dbReference>
<dbReference type="EMBL" id="BAAASE010000004">
    <property type="protein sequence ID" value="GAA2401003.1"/>
    <property type="molecule type" value="Genomic_DNA"/>
</dbReference>
<evidence type="ECO:0000256" key="1">
    <source>
        <dbReference type="ARBA" id="ARBA00012837"/>
    </source>
</evidence>
<evidence type="ECO:0000256" key="3">
    <source>
        <dbReference type="ARBA" id="ARBA00022741"/>
    </source>
</evidence>
<dbReference type="InterPro" id="IPR009080">
    <property type="entry name" value="tRNAsynth_Ia_anticodon-bd"/>
</dbReference>
<keyword evidence="2" id="KW-0436">Ligase</keyword>
<dbReference type="EC" id="6.1.1.19" evidence="1"/>
<name>A0ABP5VIG6_9ACTN</name>
<evidence type="ECO:0000313" key="10">
    <source>
        <dbReference type="Proteomes" id="UP001499986"/>
    </source>
</evidence>
<organism evidence="9 10">
    <name type="scientific">Streptomyces coeruleofuscus</name>
    <dbReference type="NCBI Taxonomy" id="66879"/>
    <lineage>
        <taxon>Bacteria</taxon>
        <taxon>Bacillati</taxon>
        <taxon>Actinomycetota</taxon>
        <taxon>Actinomycetes</taxon>
        <taxon>Kitasatosporales</taxon>
        <taxon>Streptomycetaceae</taxon>
        <taxon>Streptomyces</taxon>
    </lineage>
</organism>
<dbReference type="InterPro" id="IPR001278">
    <property type="entry name" value="Arg-tRNA-ligase"/>
</dbReference>
<dbReference type="Gene3D" id="1.10.730.10">
    <property type="entry name" value="Isoleucyl-tRNA Synthetase, Domain 1"/>
    <property type="match status" value="1"/>
</dbReference>
<dbReference type="Proteomes" id="UP001499986">
    <property type="component" value="Unassembled WGS sequence"/>
</dbReference>
<comment type="caution">
    <text evidence="9">The sequence shown here is derived from an EMBL/GenBank/DDBJ whole genome shotgun (WGS) entry which is preliminary data.</text>
</comment>
<keyword evidence="3" id="KW-0547">Nucleotide-binding</keyword>
<feature type="region of interest" description="Disordered" evidence="6">
    <location>
        <begin position="197"/>
        <end position="257"/>
    </location>
</feature>
<keyword evidence="4" id="KW-0067">ATP-binding</keyword>
<dbReference type="PANTHER" id="PTHR11956">
    <property type="entry name" value="ARGINYL-TRNA SYNTHETASE"/>
    <property type="match status" value="1"/>
</dbReference>
<dbReference type="InterPro" id="IPR036695">
    <property type="entry name" value="Arg-tRNA-synth_N_sf"/>
</dbReference>
<evidence type="ECO:0000256" key="2">
    <source>
        <dbReference type="ARBA" id="ARBA00022598"/>
    </source>
</evidence>
<accession>A0ABP5VIG6</accession>
<feature type="domain" description="DALR anticodon binding" evidence="7">
    <location>
        <begin position="296"/>
        <end position="410"/>
    </location>
</feature>
<evidence type="ECO:0000313" key="9">
    <source>
        <dbReference type="EMBL" id="GAA2401003.1"/>
    </source>
</evidence>
<evidence type="ECO:0000256" key="4">
    <source>
        <dbReference type="ARBA" id="ARBA00022840"/>
    </source>
</evidence>
<dbReference type="SMART" id="SM00836">
    <property type="entry name" value="DALR_1"/>
    <property type="match status" value="1"/>
</dbReference>
<keyword evidence="10" id="KW-1185">Reference proteome</keyword>
<evidence type="ECO:0000259" key="7">
    <source>
        <dbReference type="SMART" id="SM00836"/>
    </source>
</evidence>
<dbReference type="PANTHER" id="PTHR11956:SF5">
    <property type="entry name" value="ARGININE--TRNA LIGASE, CYTOPLASMIC"/>
    <property type="match status" value="1"/>
</dbReference>
<evidence type="ECO:0000256" key="6">
    <source>
        <dbReference type="SAM" id="MobiDB-lite"/>
    </source>
</evidence>
<gene>
    <name evidence="9" type="ORF">GCM10010255_37920</name>
</gene>
<dbReference type="Gene3D" id="3.30.1360.70">
    <property type="entry name" value="Arginyl tRNA synthetase N-terminal domain"/>
    <property type="match status" value="1"/>
</dbReference>
<dbReference type="Pfam" id="PF05746">
    <property type="entry name" value="DALR_1"/>
    <property type="match status" value="1"/>
</dbReference>
<dbReference type="InterPro" id="IPR008909">
    <property type="entry name" value="DALR_anticod-bd"/>
</dbReference>
<proteinExistence type="predicted"/>